<evidence type="ECO:0008006" key="3">
    <source>
        <dbReference type="Google" id="ProtNLM"/>
    </source>
</evidence>
<dbReference type="EMBL" id="JACHIN010000008">
    <property type="protein sequence ID" value="MBB5080148.1"/>
    <property type="molecule type" value="Genomic_DNA"/>
</dbReference>
<organism evidence="1 2">
    <name type="scientific">Nonomuraea endophytica</name>
    <dbReference type="NCBI Taxonomy" id="714136"/>
    <lineage>
        <taxon>Bacteria</taxon>
        <taxon>Bacillati</taxon>
        <taxon>Actinomycetota</taxon>
        <taxon>Actinomycetes</taxon>
        <taxon>Streptosporangiales</taxon>
        <taxon>Streptosporangiaceae</taxon>
        <taxon>Nonomuraea</taxon>
    </lineage>
</organism>
<dbReference type="Proteomes" id="UP000568380">
    <property type="component" value="Unassembled WGS sequence"/>
</dbReference>
<evidence type="ECO:0000313" key="1">
    <source>
        <dbReference type="EMBL" id="MBB5080148.1"/>
    </source>
</evidence>
<dbReference type="AlphaFoldDB" id="A0A7W8A8E7"/>
<dbReference type="RefSeq" id="WP_184967376.1">
    <property type="nucleotide sequence ID" value="NZ_JACHIN010000008.1"/>
</dbReference>
<comment type="caution">
    <text evidence="1">The sequence shown here is derived from an EMBL/GenBank/DDBJ whole genome shotgun (WGS) entry which is preliminary data.</text>
</comment>
<protein>
    <recommendedName>
        <fullName evidence="3">Universal stress protein</fullName>
    </recommendedName>
</protein>
<sequence>MVEPGRVRDVAELAGLLKWQVPGVVTVTVGHGRDPGSVAAAERFVKDWEAGGGLVGEVVSWPEEAASWLRQARRFASGEPDAWVVIAGPAGWAGWAGMRSRLLHHTTWDPSRTLIAPANP</sequence>
<proteinExistence type="predicted"/>
<gene>
    <name evidence="1" type="ORF">HNR40_005635</name>
</gene>
<evidence type="ECO:0000313" key="2">
    <source>
        <dbReference type="Proteomes" id="UP000568380"/>
    </source>
</evidence>
<keyword evidence="2" id="KW-1185">Reference proteome</keyword>
<name>A0A7W8A8E7_9ACTN</name>
<reference evidence="1 2" key="1">
    <citation type="submission" date="2020-08" db="EMBL/GenBank/DDBJ databases">
        <title>Genomic Encyclopedia of Type Strains, Phase IV (KMG-IV): sequencing the most valuable type-strain genomes for metagenomic binning, comparative biology and taxonomic classification.</title>
        <authorList>
            <person name="Goeker M."/>
        </authorList>
    </citation>
    <scope>NUCLEOTIDE SEQUENCE [LARGE SCALE GENOMIC DNA]</scope>
    <source>
        <strain evidence="1 2">DSM 45385</strain>
    </source>
</reference>
<accession>A0A7W8A8E7</accession>